<evidence type="ECO:0000256" key="9">
    <source>
        <dbReference type="ARBA" id="ARBA00023141"/>
    </source>
</evidence>
<dbReference type="SUPFAM" id="SSF51735">
    <property type="entry name" value="NAD(P)-binding Rossmann-fold domains"/>
    <property type="match status" value="1"/>
</dbReference>
<dbReference type="KEGG" id="aar:Acear_1030"/>
<dbReference type="eggNOG" id="COG0287">
    <property type="taxonomic scope" value="Bacteria"/>
</dbReference>
<dbReference type="SUPFAM" id="SSF48179">
    <property type="entry name" value="6-phosphogluconate dehydrogenase C-terminal domain-like"/>
    <property type="match status" value="1"/>
</dbReference>
<evidence type="ECO:0000256" key="7">
    <source>
        <dbReference type="ARBA" id="ARBA00023002"/>
    </source>
</evidence>
<evidence type="ECO:0000313" key="13">
    <source>
        <dbReference type="EMBL" id="ADL12556.1"/>
    </source>
</evidence>
<sequence>MNRIDRIAIIGVGLLGASLGLACKRFTSVTEIVGYDQNKDHLKEALEIGAIDGIIDNLENNSLLGEVDLVVLATPISVIPDILNKIQKQVRPGTIITDVGSTKGWLMEKINNQLRSDITYIPGHPMTGSEVSGPGGADAYLFENAVYVLTPLEPTPEDRQQALVELLEEIGAKLLFMSPAEHDRIVAAVSHLPHVMACTLVEAVGQAARDDDHVFSLAAGGFKDTTRIAAGSPRMWTDICLSNSEEILEMIRTFKGELAEFERVLAANKGEELFNRFKQTQALRQEIPEKKRGLIASTYELVVTIPDQPKAIGKVTSLLGEAGINISDIELLQVRESGGTLRLAFADGEALKLAEDLLREAGYKLKVK</sequence>
<evidence type="ECO:0000259" key="12">
    <source>
        <dbReference type="PROSITE" id="PS51671"/>
    </source>
</evidence>
<feature type="domain" description="Prephenate/arogenate dehydrogenase" evidence="11">
    <location>
        <begin position="5"/>
        <end position="295"/>
    </location>
</feature>
<comment type="catalytic activity">
    <reaction evidence="10">
        <text>prephenate + NAD(+) = 3-(4-hydroxyphenyl)pyruvate + CO2 + NADH</text>
        <dbReference type="Rhea" id="RHEA:13869"/>
        <dbReference type="ChEBI" id="CHEBI:16526"/>
        <dbReference type="ChEBI" id="CHEBI:29934"/>
        <dbReference type="ChEBI" id="CHEBI:36242"/>
        <dbReference type="ChEBI" id="CHEBI:57540"/>
        <dbReference type="ChEBI" id="CHEBI:57945"/>
        <dbReference type="EC" id="1.3.1.12"/>
    </reaction>
</comment>
<evidence type="ECO:0000256" key="2">
    <source>
        <dbReference type="ARBA" id="ARBA00007964"/>
    </source>
</evidence>
<evidence type="ECO:0000256" key="4">
    <source>
        <dbReference type="ARBA" id="ARBA00016891"/>
    </source>
</evidence>
<dbReference type="InterPro" id="IPR046826">
    <property type="entry name" value="PDH_N"/>
</dbReference>
<dbReference type="PANTHER" id="PTHR21363:SF0">
    <property type="entry name" value="PREPHENATE DEHYDROGENASE [NADP(+)]"/>
    <property type="match status" value="1"/>
</dbReference>
<evidence type="ECO:0000256" key="6">
    <source>
        <dbReference type="ARBA" id="ARBA00022605"/>
    </source>
</evidence>
<dbReference type="EC" id="1.3.1.12" evidence="3"/>
<evidence type="ECO:0000313" key="14">
    <source>
        <dbReference type="Proteomes" id="UP000001661"/>
    </source>
</evidence>
<keyword evidence="14" id="KW-1185">Reference proteome</keyword>
<dbReference type="OrthoDB" id="9802008at2"/>
<dbReference type="Pfam" id="PF02153">
    <property type="entry name" value="PDH_N"/>
    <property type="match status" value="1"/>
</dbReference>
<dbReference type="UniPathway" id="UPA00122">
    <property type="reaction ID" value="UER00961"/>
</dbReference>
<dbReference type="PROSITE" id="PS51671">
    <property type="entry name" value="ACT"/>
    <property type="match status" value="1"/>
</dbReference>
<dbReference type="PANTHER" id="PTHR21363">
    <property type="entry name" value="PREPHENATE DEHYDROGENASE"/>
    <property type="match status" value="1"/>
</dbReference>
<dbReference type="Gene3D" id="3.30.70.260">
    <property type="match status" value="1"/>
</dbReference>
<dbReference type="InterPro" id="IPR008927">
    <property type="entry name" value="6-PGluconate_DH-like_C_sf"/>
</dbReference>
<keyword evidence="7 13" id="KW-0560">Oxidoreductase</keyword>
<dbReference type="InterPro" id="IPR002912">
    <property type="entry name" value="ACT_dom"/>
</dbReference>
<keyword evidence="5" id="KW-0827">Tyrosine biosynthesis</keyword>
<dbReference type="GO" id="GO:0006571">
    <property type="term" value="P:tyrosine biosynthetic process"/>
    <property type="evidence" value="ECO:0007669"/>
    <property type="project" value="UniProtKB-UniPathway"/>
</dbReference>
<dbReference type="Proteomes" id="UP000001661">
    <property type="component" value="Chromosome"/>
</dbReference>
<accession>D9QPW5</accession>
<dbReference type="RefSeq" id="WP_013278002.1">
    <property type="nucleotide sequence ID" value="NC_014378.1"/>
</dbReference>
<evidence type="ECO:0000259" key="11">
    <source>
        <dbReference type="PROSITE" id="PS51176"/>
    </source>
</evidence>
<dbReference type="InterPro" id="IPR050812">
    <property type="entry name" value="Preph/Arog_dehydrog"/>
</dbReference>
<dbReference type="InterPro" id="IPR003099">
    <property type="entry name" value="Prephen_DH"/>
</dbReference>
<dbReference type="FunFam" id="1.10.3660.10:FF:000003">
    <property type="entry name" value="Prephenate dehydrogenase"/>
    <property type="match status" value="1"/>
</dbReference>
<dbReference type="AlphaFoldDB" id="D9QPW5"/>
<dbReference type="InterPro" id="IPR036291">
    <property type="entry name" value="NAD(P)-bd_dom_sf"/>
</dbReference>
<proteinExistence type="inferred from homology"/>
<dbReference type="GO" id="GO:0004665">
    <property type="term" value="F:prephenate dehydrogenase (NADP+) activity"/>
    <property type="evidence" value="ECO:0007669"/>
    <property type="project" value="InterPro"/>
</dbReference>
<dbReference type="GO" id="GO:0070403">
    <property type="term" value="F:NAD+ binding"/>
    <property type="evidence" value="ECO:0007669"/>
    <property type="project" value="InterPro"/>
</dbReference>
<dbReference type="PROSITE" id="PS51176">
    <property type="entry name" value="PDH_ADH"/>
    <property type="match status" value="1"/>
</dbReference>
<comment type="similarity">
    <text evidence="2">Belongs to the prephenate/arogenate dehydrogenase family.</text>
</comment>
<protein>
    <recommendedName>
        <fullName evidence="4">Prephenate dehydrogenase</fullName>
        <ecNumber evidence="3">1.3.1.12</ecNumber>
    </recommendedName>
</protein>
<evidence type="ECO:0000256" key="1">
    <source>
        <dbReference type="ARBA" id="ARBA00005067"/>
    </source>
</evidence>
<evidence type="ECO:0000256" key="8">
    <source>
        <dbReference type="ARBA" id="ARBA00023027"/>
    </source>
</evidence>
<dbReference type="STRING" id="574087.Acear_1030"/>
<dbReference type="Pfam" id="PF20463">
    <property type="entry name" value="PDH_C"/>
    <property type="match status" value="1"/>
</dbReference>
<reference evidence="13 14" key="1">
    <citation type="journal article" date="2010" name="Stand. Genomic Sci.">
        <title>Complete genome sequence of Acetohalobium arabaticum type strain (Z-7288).</title>
        <authorList>
            <person name="Sikorski J."/>
            <person name="Lapidus A."/>
            <person name="Chertkov O."/>
            <person name="Lucas S."/>
            <person name="Copeland A."/>
            <person name="Glavina Del Rio T."/>
            <person name="Nolan M."/>
            <person name="Tice H."/>
            <person name="Cheng J.F."/>
            <person name="Han C."/>
            <person name="Brambilla E."/>
            <person name="Pitluck S."/>
            <person name="Liolios K."/>
            <person name="Ivanova N."/>
            <person name="Mavromatis K."/>
            <person name="Mikhailova N."/>
            <person name="Pati A."/>
            <person name="Bruce D."/>
            <person name="Detter C."/>
            <person name="Tapia R."/>
            <person name="Goodwin L."/>
            <person name="Chen A."/>
            <person name="Palaniappan K."/>
            <person name="Land M."/>
            <person name="Hauser L."/>
            <person name="Chang Y.J."/>
            <person name="Jeffries C.D."/>
            <person name="Rohde M."/>
            <person name="Goker M."/>
            <person name="Spring S."/>
            <person name="Woyke T."/>
            <person name="Bristow J."/>
            <person name="Eisen J.A."/>
            <person name="Markowitz V."/>
            <person name="Hugenholtz P."/>
            <person name="Kyrpides N.C."/>
            <person name="Klenk H.P."/>
        </authorList>
    </citation>
    <scope>NUCLEOTIDE SEQUENCE [LARGE SCALE GENOMIC DNA]</scope>
    <source>
        <strain evidence="14">ATCC 49924 / DSM 5501 / Z-7288</strain>
    </source>
</reference>
<dbReference type="PROSITE" id="PS51257">
    <property type="entry name" value="PROKAR_LIPOPROTEIN"/>
    <property type="match status" value="1"/>
</dbReference>
<dbReference type="Gene3D" id="3.40.50.720">
    <property type="entry name" value="NAD(P)-binding Rossmann-like Domain"/>
    <property type="match status" value="1"/>
</dbReference>
<keyword evidence="9" id="KW-0057">Aromatic amino acid biosynthesis</keyword>
<dbReference type="Pfam" id="PF01842">
    <property type="entry name" value="ACT"/>
    <property type="match status" value="1"/>
</dbReference>
<keyword evidence="8" id="KW-0520">NAD</keyword>
<name>D9QPW5_ACEAZ</name>
<dbReference type="Gene3D" id="1.10.3660.10">
    <property type="entry name" value="6-phosphogluconate dehydrogenase C-terminal like domain"/>
    <property type="match status" value="1"/>
</dbReference>
<evidence type="ECO:0000256" key="3">
    <source>
        <dbReference type="ARBA" id="ARBA00012068"/>
    </source>
</evidence>
<dbReference type="HOGENOM" id="CLU_055968_2_1_9"/>
<dbReference type="InterPro" id="IPR046825">
    <property type="entry name" value="PDH_C"/>
</dbReference>
<dbReference type="EMBL" id="CP002105">
    <property type="protein sequence ID" value="ADL12556.1"/>
    <property type="molecule type" value="Genomic_DNA"/>
</dbReference>
<dbReference type="GO" id="GO:0008977">
    <property type="term" value="F:prephenate dehydrogenase (NAD+) activity"/>
    <property type="evidence" value="ECO:0007669"/>
    <property type="project" value="UniProtKB-EC"/>
</dbReference>
<gene>
    <name evidence="13" type="ordered locus">Acear_1030</name>
</gene>
<comment type="pathway">
    <text evidence="1">Amino-acid biosynthesis; L-tyrosine biosynthesis; (4-hydroxyphenyl)pyruvate from prephenate (NAD(+) route): step 1/1.</text>
</comment>
<dbReference type="SUPFAM" id="SSF55021">
    <property type="entry name" value="ACT-like"/>
    <property type="match status" value="1"/>
</dbReference>
<organism evidence="13 14">
    <name type="scientific">Acetohalobium arabaticum (strain ATCC 49924 / DSM 5501 / Z-7288)</name>
    <dbReference type="NCBI Taxonomy" id="574087"/>
    <lineage>
        <taxon>Bacteria</taxon>
        <taxon>Bacillati</taxon>
        <taxon>Bacillota</taxon>
        <taxon>Clostridia</taxon>
        <taxon>Halanaerobiales</taxon>
        <taxon>Halobacteroidaceae</taxon>
        <taxon>Acetohalobium</taxon>
    </lineage>
</organism>
<keyword evidence="6" id="KW-0028">Amino-acid biosynthesis</keyword>
<feature type="domain" description="ACT" evidence="12">
    <location>
        <begin position="300"/>
        <end position="368"/>
    </location>
</feature>
<dbReference type="InterPro" id="IPR045865">
    <property type="entry name" value="ACT-like_dom_sf"/>
</dbReference>
<evidence type="ECO:0000256" key="5">
    <source>
        <dbReference type="ARBA" id="ARBA00022498"/>
    </source>
</evidence>
<evidence type="ECO:0000256" key="10">
    <source>
        <dbReference type="ARBA" id="ARBA00049260"/>
    </source>
</evidence>
<dbReference type="FunFam" id="3.40.50.720:FF:000208">
    <property type="entry name" value="Prephenate dehydrogenase"/>
    <property type="match status" value="1"/>
</dbReference>